<comment type="similarity">
    <text evidence="2">Belongs to the CD36 family.</text>
</comment>
<comment type="caution">
    <text evidence="8">The sequence shown here is derived from an EMBL/GenBank/DDBJ whole genome shotgun (WGS) entry which is preliminary data.</text>
</comment>
<evidence type="ECO:0000256" key="7">
    <source>
        <dbReference type="SAM" id="Phobius"/>
    </source>
</evidence>
<keyword evidence="5 7" id="KW-0472">Membrane</keyword>
<evidence type="ECO:0000256" key="3">
    <source>
        <dbReference type="ARBA" id="ARBA00022692"/>
    </source>
</evidence>
<dbReference type="AlphaFoldDB" id="X6MSN5"/>
<gene>
    <name evidence="8" type="ORF">RFI_20365</name>
</gene>
<reference evidence="8 9" key="1">
    <citation type="journal article" date="2013" name="Curr. Biol.">
        <title>The Genome of the Foraminiferan Reticulomyxa filosa.</title>
        <authorList>
            <person name="Glockner G."/>
            <person name="Hulsmann N."/>
            <person name="Schleicher M."/>
            <person name="Noegel A.A."/>
            <person name="Eichinger L."/>
            <person name="Gallinger C."/>
            <person name="Pawlowski J."/>
            <person name="Sierra R."/>
            <person name="Euteneuer U."/>
            <person name="Pillet L."/>
            <person name="Moustafa A."/>
            <person name="Platzer M."/>
            <person name="Groth M."/>
            <person name="Szafranski K."/>
            <person name="Schliwa M."/>
        </authorList>
    </citation>
    <scope>NUCLEOTIDE SEQUENCE [LARGE SCALE GENOMIC DNA]</scope>
</reference>
<dbReference type="GO" id="GO:0016020">
    <property type="term" value="C:membrane"/>
    <property type="evidence" value="ECO:0007669"/>
    <property type="project" value="UniProtKB-SubCell"/>
</dbReference>
<feature type="transmembrane region" description="Helical" evidence="7">
    <location>
        <begin position="38"/>
        <end position="59"/>
    </location>
</feature>
<accession>X6MSN5</accession>
<dbReference type="GO" id="GO:0005044">
    <property type="term" value="F:scavenger receptor activity"/>
    <property type="evidence" value="ECO:0007669"/>
    <property type="project" value="TreeGrafter"/>
</dbReference>
<evidence type="ECO:0000256" key="5">
    <source>
        <dbReference type="ARBA" id="ARBA00023136"/>
    </source>
</evidence>
<evidence type="ECO:0000256" key="2">
    <source>
        <dbReference type="ARBA" id="ARBA00010532"/>
    </source>
</evidence>
<keyword evidence="9" id="KW-1185">Reference proteome</keyword>
<sequence>MTSDVRPLLSIQQDSKLPIWERKTACCAKYPCVEKTSWALFGVFLLILGLQSLYLPSFLRKQVHHGVKESLVFKYPKPGDSSYDSWQYNRGHNRVPLWMEYRFFNVINTDEVLLGKPPRFDITPLVAYDMYEYKENVQFSTDSTTVTYDVRTFYMLPKGGEGYEDKVTLIAPFVGMLWHYYESQTYFTREQMDFIFRYLSDHPEMADDLLFVKCRAFSLFLFVVLQIRIKVQKGNTYL</sequence>
<keyword evidence="4 7" id="KW-1133">Transmembrane helix</keyword>
<dbReference type="Proteomes" id="UP000023152">
    <property type="component" value="Unassembled WGS sequence"/>
</dbReference>
<keyword evidence="6" id="KW-0325">Glycoprotein</keyword>
<dbReference type="PANTHER" id="PTHR11923">
    <property type="entry name" value="SCAVENGER RECEPTOR CLASS B TYPE-1 SR-B1"/>
    <property type="match status" value="1"/>
</dbReference>
<name>X6MSN5_RETFI</name>
<evidence type="ECO:0000313" key="8">
    <source>
        <dbReference type="EMBL" id="ETO16973.1"/>
    </source>
</evidence>
<comment type="subcellular location">
    <subcellularLocation>
        <location evidence="1">Membrane</location>
    </subcellularLocation>
</comment>
<organism evidence="8 9">
    <name type="scientific">Reticulomyxa filosa</name>
    <dbReference type="NCBI Taxonomy" id="46433"/>
    <lineage>
        <taxon>Eukaryota</taxon>
        <taxon>Sar</taxon>
        <taxon>Rhizaria</taxon>
        <taxon>Retaria</taxon>
        <taxon>Foraminifera</taxon>
        <taxon>Monothalamids</taxon>
        <taxon>Reticulomyxidae</taxon>
        <taxon>Reticulomyxa</taxon>
    </lineage>
</organism>
<dbReference type="OrthoDB" id="514335at2759"/>
<protein>
    <submittedName>
        <fullName evidence="8">Uncharacterized protein</fullName>
    </submittedName>
</protein>
<evidence type="ECO:0000256" key="6">
    <source>
        <dbReference type="ARBA" id="ARBA00023180"/>
    </source>
</evidence>
<dbReference type="GO" id="GO:0005737">
    <property type="term" value="C:cytoplasm"/>
    <property type="evidence" value="ECO:0007669"/>
    <property type="project" value="TreeGrafter"/>
</dbReference>
<keyword evidence="3 7" id="KW-0812">Transmembrane</keyword>
<dbReference type="Pfam" id="PF01130">
    <property type="entry name" value="CD36"/>
    <property type="match status" value="1"/>
</dbReference>
<proteinExistence type="inferred from homology"/>
<dbReference type="PANTHER" id="PTHR11923:SF51">
    <property type="entry name" value="LYSOSOME MEMBRANE PROTEIN 2"/>
    <property type="match status" value="1"/>
</dbReference>
<evidence type="ECO:0000256" key="1">
    <source>
        <dbReference type="ARBA" id="ARBA00004370"/>
    </source>
</evidence>
<evidence type="ECO:0000313" key="9">
    <source>
        <dbReference type="Proteomes" id="UP000023152"/>
    </source>
</evidence>
<dbReference type="InterPro" id="IPR002159">
    <property type="entry name" value="CD36_fam"/>
</dbReference>
<evidence type="ECO:0000256" key="4">
    <source>
        <dbReference type="ARBA" id="ARBA00022989"/>
    </source>
</evidence>
<dbReference type="EMBL" id="ASPP01017526">
    <property type="protein sequence ID" value="ETO16973.1"/>
    <property type="molecule type" value="Genomic_DNA"/>
</dbReference>